<dbReference type="NCBIfam" id="TIGR00125">
    <property type="entry name" value="cyt_tran_rel"/>
    <property type="match status" value="1"/>
</dbReference>
<evidence type="ECO:0000256" key="5">
    <source>
        <dbReference type="ARBA" id="ARBA00022679"/>
    </source>
</evidence>
<dbReference type="InterPro" id="IPR014729">
    <property type="entry name" value="Rossmann-like_a/b/a_fold"/>
</dbReference>
<proteinExistence type="inferred from homology"/>
<comment type="caution">
    <text evidence="13">The sequence shown here is derived from an EMBL/GenBank/DDBJ whole genome shotgun (WGS) entry which is preliminary data.</text>
</comment>
<feature type="domain" description="Cytidyltransferase-like" evidence="12">
    <location>
        <begin position="6"/>
        <end position="166"/>
    </location>
</feature>
<accession>A0ABR4YIU2</accession>
<gene>
    <name evidence="11" type="primary">nadD</name>
    <name evidence="13" type="ORF">LG35_06425</name>
</gene>
<evidence type="ECO:0000256" key="11">
    <source>
        <dbReference type="HAMAP-Rule" id="MF_00244"/>
    </source>
</evidence>
<comment type="pathway">
    <text evidence="2 11">Cofactor biosynthesis; NAD(+) biosynthesis; deamido-NAD(+) from nicotinate D-ribonucleotide: step 1/1.</text>
</comment>
<dbReference type="PANTHER" id="PTHR39321">
    <property type="entry name" value="NICOTINATE-NUCLEOTIDE ADENYLYLTRANSFERASE-RELATED"/>
    <property type="match status" value="1"/>
</dbReference>
<sequence>MHSVILYFGSFNPVHKGHMAVAEWILEQGLCNEVWFVVSPQNPLKRDGSLIGEEERLAMVRLAAAASRYSRRMRACDVEFSLPRPSYTVDTLSVLTERYPDTTFSLLVGSDIPGQITQWKEWRKLLDNYKIYVYPRRGYPAPAADCGFTVLEGAPFEDYSSTEVRTALTEGGGDDMVPDVVKEYIKTQGLWNTGKR</sequence>
<dbReference type="RefSeq" id="WP_035473276.1">
    <property type="nucleotide sequence ID" value="NZ_JRGF01000006.1"/>
</dbReference>
<evidence type="ECO:0000256" key="8">
    <source>
        <dbReference type="ARBA" id="ARBA00022840"/>
    </source>
</evidence>
<evidence type="ECO:0000256" key="10">
    <source>
        <dbReference type="ARBA" id="ARBA00048721"/>
    </source>
</evidence>
<comment type="similarity">
    <text evidence="3 11">Belongs to the NadD family.</text>
</comment>
<dbReference type="Proteomes" id="UP000030889">
    <property type="component" value="Unassembled WGS sequence"/>
</dbReference>
<dbReference type="SUPFAM" id="SSF52374">
    <property type="entry name" value="Nucleotidylyl transferase"/>
    <property type="match status" value="1"/>
</dbReference>
<dbReference type="InterPro" id="IPR005248">
    <property type="entry name" value="NadD/NMNAT"/>
</dbReference>
<evidence type="ECO:0000256" key="7">
    <source>
        <dbReference type="ARBA" id="ARBA00022741"/>
    </source>
</evidence>
<dbReference type="NCBIfam" id="TIGR00482">
    <property type="entry name" value="nicotinate (nicotinamide) nucleotide adenylyltransferase"/>
    <property type="match status" value="1"/>
</dbReference>
<dbReference type="CDD" id="cd02165">
    <property type="entry name" value="NMNAT"/>
    <property type="match status" value="1"/>
</dbReference>
<protein>
    <recommendedName>
        <fullName evidence="11">Probable nicotinate-nucleotide adenylyltransferase</fullName>
        <ecNumber evidence="11">2.7.7.18</ecNumber>
    </recommendedName>
    <alternativeName>
        <fullName evidence="11">Deamido-NAD(+) diphosphorylase</fullName>
    </alternativeName>
    <alternativeName>
        <fullName evidence="11">Deamido-NAD(+) pyrophosphorylase</fullName>
    </alternativeName>
    <alternativeName>
        <fullName evidence="11">Nicotinate mononucleotide adenylyltransferase</fullName>
        <shortName evidence="11">NaMN adenylyltransferase</shortName>
    </alternativeName>
</protein>
<keyword evidence="8 11" id="KW-0067">ATP-binding</keyword>
<keyword evidence="6 11" id="KW-0548">Nucleotidyltransferase</keyword>
<keyword evidence="14" id="KW-1185">Reference proteome</keyword>
<evidence type="ECO:0000256" key="4">
    <source>
        <dbReference type="ARBA" id="ARBA00022642"/>
    </source>
</evidence>
<dbReference type="Gene3D" id="3.40.50.620">
    <property type="entry name" value="HUPs"/>
    <property type="match status" value="1"/>
</dbReference>
<evidence type="ECO:0000256" key="1">
    <source>
        <dbReference type="ARBA" id="ARBA00002324"/>
    </source>
</evidence>
<keyword evidence="4 11" id="KW-0662">Pyridine nucleotide biosynthesis</keyword>
<dbReference type="Pfam" id="PF01467">
    <property type="entry name" value="CTP_transf_like"/>
    <property type="match status" value="1"/>
</dbReference>
<evidence type="ECO:0000313" key="14">
    <source>
        <dbReference type="Proteomes" id="UP000030889"/>
    </source>
</evidence>
<evidence type="ECO:0000256" key="6">
    <source>
        <dbReference type="ARBA" id="ARBA00022695"/>
    </source>
</evidence>
<dbReference type="HAMAP" id="MF_00244">
    <property type="entry name" value="NaMN_adenylyltr"/>
    <property type="match status" value="1"/>
</dbReference>
<comment type="function">
    <text evidence="1 11">Catalyzes the reversible adenylation of nicotinate mononucleotide (NaMN) to nicotinic acid adenine dinucleotide (NaAD).</text>
</comment>
<name>A0ABR4YIU2_9BACT</name>
<keyword evidence="7 11" id="KW-0547">Nucleotide-binding</keyword>
<dbReference type="EMBL" id="JRGF01000006">
    <property type="protein sequence ID" value="KHE42179.1"/>
    <property type="molecule type" value="Genomic_DNA"/>
</dbReference>
<evidence type="ECO:0000256" key="3">
    <source>
        <dbReference type="ARBA" id="ARBA00009014"/>
    </source>
</evidence>
<evidence type="ECO:0000256" key="9">
    <source>
        <dbReference type="ARBA" id="ARBA00023027"/>
    </source>
</evidence>
<keyword evidence="9 11" id="KW-0520">NAD</keyword>
<dbReference type="PANTHER" id="PTHR39321:SF3">
    <property type="entry name" value="PHOSPHOPANTETHEINE ADENYLYLTRANSFERASE"/>
    <property type="match status" value="1"/>
</dbReference>
<dbReference type="InterPro" id="IPR004821">
    <property type="entry name" value="Cyt_trans-like"/>
</dbReference>
<comment type="catalytic activity">
    <reaction evidence="10 11">
        <text>nicotinate beta-D-ribonucleotide + ATP + H(+) = deamido-NAD(+) + diphosphate</text>
        <dbReference type="Rhea" id="RHEA:22860"/>
        <dbReference type="ChEBI" id="CHEBI:15378"/>
        <dbReference type="ChEBI" id="CHEBI:30616"/>
        <dbReference type="ChEBI" id="CHEBI:33019"/>
        <dbReference type="ChEBI" id="CHEBI:57502"/>
        <dbReference type="ChEBI" id="CHEBI:58437"/>
        <dbReference type="EC" id="2.7.7.18"/>
    </reaction>
</comment>
<reference evidence="13 14" key="1">
    <citation type="submission" date="2014-09" db="EMBL/GenBank/DDBJ databases">
        <title>Alistipes sp. 627, sp. nov., a novel member of the family Rikenellaceae isolated from human faeces.</title>
        <authorList>
            <person name="Shkoporov A.N."/>
            <person name="Chaplin A.V."/>
            <person name="Motuzova O.V."/>
            <person name="Kafarskaia L.I."/>
            <person name="Khokhlova E.V."/>
            <person name="Efimov B.A."/>
        </authorList>
    </citation>
    <scope>NUCLEOTIDE SEQUENCE [LARGE SCALE GENOMIC DNA]</scope>
    <source>
        <strain evidence="13 14">627</strain>
    </source>
</reference>
<evidence type="ECO:0000259" key="12">
    <source>
        <dbReference type="Pfam" id="PF01467"/>
    </source>
</evidence>
<organism evidence="13 14">
    <name type="scientific">Alistipes inops</name>
    <dbReference type="NCBI Taxonomy" id="1501391"/>
    <lineage>
        <taxon>Bacteria</taxon>
        <taxon>Pseudomonadati</taxon>
        <taxon>Bacteroidota</taxon>
        <taxon>Bacteroidia</taxon>
        <taxon>Bacteroidales</taxon>
        <taxon>Rikenellaceae</taxon>
        <taxon>Alistipes</taxon>
    </lineage>
</organism>
<dbReference type="EC" id="2.7.7.18" evidence="11"/>
<evidence type="ECO:0000313" key="13">
    <source>
        <dbReference type="EMBL" id="KHE42179.1"/>
    </source>
</evidence>
<evidence type="ECO:0000256" key="2">
    <source>
        <dbReference type="ARBA" id="ARBA00005019"/>
    </source>
</evidence>
<keyword evidence="5 11" id="KW-0808">Transferase</keyword>